<dbReference type="Gene3D" id="1.10.530.10">
    <property type="match status" value="1"/>
</dbReference>
<proteinExistence type="predicted"/>
<gene>
    <name evidence="1" type="ORF">GMA64_08695</name>
</gene>
<dbReference type="AlphaFoldDB" id="A0A6G2CGT4"/>
<evidence type="ECO:0000313" key="1">
    <source>
        <dbReference type="EMBL" id="MTL94600.1"/>
    </source>
</evidence>
<dbReference type="EMBL" id="WMQV01000018">
    <property type="protein sequence ID" value="MTL94600.1"/>
    <property type="molecule type" value="Genomic_DNA"/>
</dbReference>
<protein>
    <submittedName>
        <fullName evidence="1">Uncharacterized protein</fullName>
    </submittedName>
</protein>
<accession>A0A6G2CGT4</accession>
<comment type="caution">
    <text evidence="1">The sequence shown here is derived from an EMBL/GenBank/DDBJ whole genome shotgun (WGS) entry which is preliminary data.</text>
</comment>
<dbReference type="Pfam" id="PF02368">
    <property type="entry name" value="Big_2"/>
    <property type="match status" value="1"/>
</dbReference>
<dbReference type="Gene3D" id="2.60.40.1080">
    <property type="match status" value="1"/>
</dbReference>
<dbReference type="InterPro" id="IPR003343">
    <property type="entry name" value="Big_2"/>
</dbReference>
<organism evidence="1">
    <name type="scientific">Turicibacter sanguinis</name>
    <dbReference type="NCBI Taxonomy" id="154288"/>
    <lineage>
        <taxon>Bacteria</taxon>
        <taxon>Bacillati</taxon>
        <taxon>Bacillota</taxon>
        <taxon>Erysipelotrichia</taxon>
        <taxon>Erysipelotrichales</taxon>
        <taxon>Turicibacteraceae</taxon>
        <taxon>Turicibacter</taxon>
    </lineage>
</organism>
<dbReference type="Pfam" id="PF01832">
    <property type="entry name" value="Glucosaminidase"/>
    <property type="match status" value="1"/>
</dbReference>
<dbReference type="InterPro" id="IPR008964">
    <property type="entry name" value="Invasin/intimin_cell_adhesion"/>
</dbReference>
<dbReference type="SMART" id="SM00047">
    <property type="entry name" value="LYZ2"/>
    <property type="match status" value="1"/>
</dbReference>
<name>A0A6G2CGT4_9FIRM</name>
<sequence>MMKKIFIIGLILVFSILKDQDEILAETNYQPNLTVDEVVKRLESYTPSGLTNYHQVIDQLFSLESLMDLFSPYYYYSINTVSSSAKETTRMKTVSTYCDPYFYEVAMSRSDGTFEHVACVETFDEAKQVKERVGNLVFEDIPVVLNDGMIVMSFTPAIIQFKTTSCGANHNLKSRAGSNAKQDTYINACYIDDAFLLDELQDDFQVYMSGYDGWISRHVLYDAPSGSETWVNIVPSNQVQNVSYYEVVGEDLVHHISKDVRDELASSSVIIGKAPDFMVENQKYYSYDGNYFYDDWTKITADKQYALNLDDPYYNYFQYLPYRSKTNYSFDELNTYLNELGYTLKPTSYPANTNESQLVGEGESFIAAQEEFGINGGLEFSMALHESGQGRSKISIEKNNTFGMNATDNNPYGNATMFTSVRNGVYYHAQRYMSWGYTDALDDFRYFGAHVGNKASGMNVKYASDPYWGEKIAGWYYRMDKALGGKDYNYYQLAIKLDNEMIPVLSDDDKTVYLTANGKSNLPISNYPFLVLERGDELLKIQSDMAIEPSTQQALINSNYVFKDSAGYVDSNDLLLVNETTINNPTQILTYLNLGIGDSLPIRSALESLGYHFEAVEIDCSIDGVIEIGPSSITALNPGLVQVSILHDGEIIRSFDIRVSIPVESVEILNHSKALKVGKTMQLEFGVTPSNASNQQVMWISSDDQVATVDQNGFVQGVSPGDVTITLLSDDSGVKSEIKIQIKE</sequence>
<dbReference type="InterPro" id="IPR002901">
    <property type="entry name" value="MGlyc_endo_b_GlcNAc-like_dom"/>
</dbReference>
<dbReference type="SUPFAM" id="SSF49373">
    <property type="entry name" value="Invasin/intimin cell-adhesion fragments"/>
    <property type="match status" value="1"/>
</dbReference>
<dbReference type="GO" id="GO:0004040">
    <property type="term" value="F:amidase activity"/>
    <property type="evidence" value="ECO:0007669"/>
    <property type="project" value="InterPro"/>
</dbReference>
<reference evidence="1" key="1">
    <citation type="journal article" date="2019" name="Nat. Med.">
        <title>A library of human gut bacterial isolates paired with longitudinal multiomics data enables mechanistic microbiome research.</title>
        <authorList>
            <person name="Poyet M."/>
            <person name="Groussin M."/>
            <person name="Gibbons S.M."/>
            <person name="Avila-Pacheco J."/>
            <person name="Jiang X."/>
            <person name="Kearney S.M."/>
            <person name="Perrotta A.R."/>
            <person name="Berdy B."/>
            <person name="Zhao S."/>
            <person name="Lieberman T.D."/>
            <person name="Swanson P.K."/>
            <person name="Smith M."/>
            <person name="Roesemann S."/>
            <person name="Alexander J.E."/>
            <person name="Rich S.A."/>
            <person name="Livny J."/>
            <person name="Vlamakis H."/>
            <person name="Clish C."/>
            <person name="Bullock K."/>
            <person name="Deik A."/>
            <person name="Scott J."/>
            <person name="Pierce K.A."/>
            <person name="Xavier R.J."/>
            <person name="Alm E.J."/>
        </authorList>
    </citation>
    <scope>NUCLEOTIDE SEQUENCE</scope>
    <source>
        <strain evidence="1">BIOML-A179</strain>
    </source>
</reference>
<dbReference type="SMART" id="SM00635">
    <property type="entry name" value="BID_2"/>
    <property type="match status" value="1"/>
</dbReference>